<dbReference type="NCBIfam" id="TIGR01596">
    <property type="entry name" value="cas3_HD"/>
    <property type="match status" value="1"/>
</dbReference>
<dbReference type="SMART" id="SM00490">
    <property type="entry name" value="HELICc"/>
    <property type="match status" value="1"/>
</dbReference>
<dbReference type="GO" id="GO:0004518">
    <property type="term" value="F:nuclease activity"/>
    <property type="evidence" value="ECO:0007669"/>
    <property type="project" value="UniProtKB-KW"/>
</dbReference>
<keyword evidence="6 13" id="KW-0378">Hydrolase</keyword>
<dbReference type="InterPro" id="IPR027417">
    <property type="entry name" value="P-loop_NTPase"/>
</dbReference>
<dbReference type="NCBIfam" id="TIGR01587">
    <property type="entry name" value="cas3_core"/>
    <property type="match status" value="1"/>
</dbReference>
<dbReference type="EMBL" id="PVXO01000054">
    <property type="protein sequence ID" value="PRR77947.1"/>
    <property type="molecule type" value="Genomic_DNA"/>
</dbReference>
<dbReference type="RefSeq" id="WP_106064121.1">
    <property type="nucleotide sequence ID" value="NZ_PVXO01000054.1"/>
</dbReference>
<evidence type="ECO:0000313" key="13">
    <source>
        <dbReference type="EMBL" id="PRR77947.1"/>
    </source>
</evidence>
<evidence type="ECO:0000259" key="11">
    <source>
        <dbReference type="PROSITE" id="PS51192"/>
    </source>
</evidence>
<dbReference type="Pfam" id="PF18019">
    <property type="entry name" value="Cas3_HD"/>
    <property type="match status" value="1"/>
</dbReference>
<keyword evidence="3" id="KW-0540">Nuclease</keyword>
<evidence type="ECO:0000256" key="1">
    <source>
        <dbReference type="ARBA" id="ARBA00006847"/>
    </source>
</evidence>
<dbReference type="GO" id="GO:0016787">
    <property type="term" value="F:hydrolase activity"/>
    <property type="evidence" value="ECO:0007669"/>
    <property type="project" value="UniProtKB-KW"/>
</dbReference>
<dbReference type="SUPFAM" id="SSF52540">
    <property type="entry name" value="P-loop containing nucleoside triphosphate hydrolases"/>
    <property type="match status" value="1"/>
</dbReference>
<dbReference type="OrthoDB" id="9810236at2"/>
<evidence type="ECO:0000256" key="8">
    <source>
        <dbReference type="ARBA" id="ARBA00022840"/>
    </source>
</evidence>
<dbReference type="GO" id="GO:0005829">
    <property type="term" value="C:cytosol"/>
    <property type="evidence" value="ECO:0007669"/>
    <property type="project" value="TreeGrafter"/>
</dbReference>
<comment type="caution">
    <text evidence="13">The sequence shown here is derived from an EMBL/GenBank/DDBJ whole genome shotgun (WGS) entry which is preliminary data.</text>
</comment>
<dbReference type="InterPro" id="IPR054712">
    <property type="entry name" value="Cas3-like_dom"/>
</dbReference>
<feature type="domain" description="HD Cas3-type" evidence="12">
    <location>
        <begin position="10"/>
        <end position="215"/>
    </location>
</feature>
<evidence type="ECO:0000256" key="9">
    <source>
        <dbReference type="ARBA" id="ARBA00023118"/>
    </source>
</evidence>
<gene>
    <name evidence="13" type="primary">cas3</name>
    <name evidence="13" type="ORF">CLLI_20420</name>
</gene>
<keyword evidence="7 13" id="KW-0347">Helicase</keyword>
<evidence type="ECO:0000256" key="6">
    <source>
        <dbReference type="ARBA" id="ARBA00022801"/>
    </source>
</evidence>
<keyword evidence="4" id="KW-0479">Metal-binding</keyword>
<feature type="domain" description="Helicase ATP-binding" evidence="11">
    <location>
        <begin position="258"/>
        <end position="446"/>
    </location>
</feature>
<sequence>MDKIIAKKRKDGKTQTLEKHTVMVIEESLRMLDDEELEFISQETNYDKNKIKDLIFLDAYFHDIGKATKEFQATIKSGHRSYHSLYSSSLFSNIADFDLDEEKGINMLMLCILTHHSIFNEDSIFKTVGNNKDFQFTFLPEAEYFFYGYKKAYKQYLNKSCNYDFEYKEINLKDLEKKIKTLYDDVESLRSLQNYNKIRLLYSYILGILNLADWIASSKFNNSFTNIGFEKLIDEKEVCERFEKAIGIEKFKPKDFQKKMWEHKGSILVEIPTGEGKTEGSFLWAISNIDSVKSRIIYTLPTQTTSNKLYERAKGIFLKDTGLIHSASKIYLEKQYENENGKIDDKFDSDILFSTTFNKGITVSTIDSLFKYFLNLGRYNIAMVNFLRSAIIIDEVHSYDFKLMGFMKRFLEICSYYDVPVCLMSASIPNKIKQLLNINTLPIINDKDLFNKKANYIYKIDDCVENYLDHIIHEFMAGKDILIVRNKINKSVSTYKELVKMGINKDNIILYNSQFKKKDRVKKENEIYNKLKNKEHFILVATQVIEISLDIDFNVMYTDNAPIDALIQRFGRVNRKKKIDNLGKIFVFRDTEVKPYYSRMLEITYDTLEEGLFSLGKYTEWLNSVYDQLFIDKKIINEIESKFMEGYKKFDKVLESSHGIFKSKDSYDLRDIEFPKKDFILVEDYDKNNFEYENTISLPVYLQNDYLFKEKDYINGLYYDILNLDYNYEIGVIIEDNMFI</sequence>
<evidence type="ECO:0000256" key="4">
    <source>
        <dbReference type="ARBA" id="ARBA00022723"/>
    </source>
</evidence>
<comment type="similarity">
    <text evidence="2">In the central section; belongs to the CRISPR-associated helicase Cas3 family.</text>
</comment>
<dbReference type="GO" id="GO:0046872">
    <property type="term" value="F:metal ion binding"/>
    <property type="evidence" value="ECO:0007669"/>
    <property type="project" value="UniProtKB-KW"/>
</dbReference>
<dbReference type="GO" id="GO:0051607">
    <property type="term" value="P:defense response to virus"/>
    <property type="evidence" value="ECO:0007669"/>
    <property type="project" value="UniProtKB-KW"/>
</dbReference>
<evidence type="ECO:0000256" key="7">
    <source>
        <dbReference type="ARBA" id="ARBA00022806"/>
    </source>
</evidence>
<accession>A0A2T0B2F9</accession>
<dbReference type="EC" id="3.1.-.-" evidence="13"/>
<protein>
    <submittedName>
        <fullName evidence="13">Putative CRISPR-associated nuclease/helicase Cas3</fullName>
        <ecNumber evidence="13">3.1.-.-</ecNumber>
    </submittedName>
</protein>
<dbReference type="InterPro" id="IPR011545">
    <property type="entry name" value="DEAD/DEAH_box_helicase_dom"/>
</dbReference>
<dbReference type="PROSITE" id="PS51192">
    <property type="entry name" value="HELICASE_ATP_BIND_1"/>
    <property type="match status" value="1"/>
</dbReference>
<evidence type="ECO:0000256" key="3">
    <source>
        <dbReference type="ARBA" id="ARBA00022722"/>
    </source>
</evidence>
<dbReference type="InterPro" id="IPR014001">
    <property type="entry name" value="Helicase_ATP-bd"/>
</dbReference>
<organism evidence="13 14">
    <name type="scientific">Clostridium liquoris</name>
    <dbReference type="NCBI Taxonomy" id="1289519"/>
    <lineage>
        <taxon>Bacteria</taxon>
        <taxon>Bacillati</taxon>
        <taxon>Bacillota</taxon>
        <taxon>Clostridia</taxon>
        <taxon>Eubacteriales</taxon>
        <taxon>Clostridiaceae</taxon>
        <taxon>Clostridium</taxon>
    </lineage>
</organism>
<dbReference type="CDD" id="cd09641">
    <property type="entry name" value="Cas3''_I"/>
    <property type="match status" value="1"/>
</dbReference>
<keyword evidence="8" id="KW-0067">ATP-binding</keyword>
<keyword evidence="5" id="KW-0547">Nucleotide-binding</keyword>
<dbReference type="Pfam" id="PF00270">
    <property type="entry name" value="DEAD"/>
    <property type="match status" value="1"/>
</dbReference>
<dbReference type="InterPro" id="IPR001650">
    <property type="entry name" value="Helicase_C-like"/>
</dbReference>
<evidence type="ECO:0000259" key="12">
    <source>
        <dbReference type="PROSITE" id="PS51643"/>
    </source>
</evidence>
<dbReference type="GO" id="GO:0005524">
    <property type="term" value="F:ATP binding"/>
    <property type="evidence" value="ECO:0007669"/>
    <property type="project" value="UniProtKB-KW"/>
</dbReference>
<dbReference type="PANTHER" id="PTHR47959:SF16">
    <property type="entry name" value="CRISPR-ASSOCIATED NUCLEASE_HELICASE CAS3-RELATED"/>
    <property type="match status" value="1"/>
</dbReference>
<dbReference type="Proteomes" id="UP000239706">
    <property type="component" value="Unassembled WGS sequence"/>
</dbReference>
<evidence type="ECO:0000256" key="10">
    <source>
        <dbReference type="ARBA" id="ARBA00038437"/>
    </source>
</evidence>
<dbReference type="SMART" id="SM00487">
    <property type="entry name" value="DEXDc"/>
    <property type="match status" value="1"/>
</dbReference>
<dbReference type="GO" id="GO:0003676">
    <property type="term" value="F:nucleic acid binding"/>
    <property type="evidence" value="ECO:0007669"/>
    <property type="project" value="InterPro"/>
</dbReference>
<comment type="similarity">
    <text evidence="1">In the N-terminal section; belongs to the CRISPR-associated nuclease Cas3-HD family.</text>
</comment>
<evidence type="ECO:0000256" key="5">
    <source>
        <dbReference type="ARBA" id="ARBA00022741"/>
    </source>
</evidence>
<keyword evidence="14" id="KW-1185">Reference proteome</keyword>
<dbReference type="InterPro" id="IPR038257">
    <property type="entry name" value="CRISPR-assoc_Cas3_HD_sf"/>
</dbReference>
<proteinExistence type="inferred from homology"/>
<dbReference type="Gene3D" id="1.10.3210.30">
    <property type="match status" value="1"/>
</dbReference>
<evidence type="ECO:0000256" key="2">
    <source>
        <dbReference type="ARBA" id="ARBA00009046"/>
    </source>
</evidence>
<name>A0A2T0B2F9_9CLOT</name>
<dbReference type="PANTHER" id="PTHR47959">
    <property type="entry name" value="ATP-DEPENDENT RNA HELICASE RHLE-RELATED"/>
    <property type="match status" value="1"/>
</dbReference>
<comment type="similarity">
    <text evidence="10">Belongs to the DEAD box helicase family.</text>
</comment>
<dbReference type="InterPro" id="IPR006483">
    <property type="entry name" value="CRISPR-assoc_Cas3_HD"/>
</dbReference>
<dbReference type="PROSITE" id="PS51643">
    <property type="entry name" value="HD_CAS3"/>
    <property type="match status" value="1"/>
</dbReference>
<evidence type="ECO:0000313" key="14">
    <source>
        <dbReference type="Proteomes" id="UP000239706"/>
    </source>
</evidence>
<dbReference type="GO" id="GO:0003724">
    <property type="term" value="F:RNA helicase activity"/>
    <property type="evidence" value="ECO:0007669"/>
    <property type="project" value="TreeGrafter"/>
</dbReference>
<reference evidence="13 14" key="1">
    <citation type="submission" date="2018-03" db="EMBL/GenBank/DDBJ databases">
        <title>Genome sequence of Clostridium liquoris DSM 100320.</title>
        <authorList>
            <person name="Poehlein A."/>
            <person name="Daniel R."/>
        </authorList>
    </citation>
    <scope>NUCLEOTIDE SEQUENCE [LARGE SCALE GENOMIC DNA]</scope>
    <source>
        <strain evidence="13 14">DSM 100320</strain>
    </source>
</reference>
<dbReference type="Pfam" id="PF22590">
    <property type="entry name" value="Cas3-like_C_2"/>
    <property type="match status" value="1"/>
</dbReference>
<dbReference type="Gene3D" id="3.40.50.300">
    <property type="entry name" value="P-loop containing nucleotide triphosphate hydrolases"/>
    <property type="match status" value="2"/>
</dbReference>
<dbReference type="InterPro" id="IPR006474">
    <property type="entry name" value="Helicase_Cas3_CRISPR-ass_core"/>
</dbReference>
<keyword evidence="9" id="KW-0051">Antiviral defense</keyword>
<dbReference type="InterPro" id="IPR050079">
    <property type="entry name" value="DEAD_box_RNA_helicase"/>
</dbReference>
<dbReference type="AlphaFoldDB" id="A0A2T0B2F9"/>